<protein>
    <submittedName>
        <fullName evidence="1">Uncharacterized protein</fullName>
    </submittedName>
</protein>
<evidence type="ECO:0000313" key="2">
    <source>
        <dbReference type="Proteomes" id="UP000014400"/>
    </source>
</evidence>
<organism evidence="1 2">
    <name type="scientific">Sutterella wadsworthensis HGA0223</name>
    <dbReference type="NCBI Taxonomy" id="1203554"/>
    <lineage>
        <taxon>Bacteria</taxon>
        <taxon>Pseudomonadati</taxon>
        <taxon>Pseudomonadota</taxon>
        <taxon>Betaproteobacteria</taxon>
        <taxon>Burkholderiales</taxon>
        <taxon>Sutterellaceae</taxon>
        <taxon>Sutterella</taxon>
    </lineage>
</organism>
<dbReference type="HOGENOM" id="CLU_3367779_0_0_4"/>
<dbReference type="Proteomes" id="UP000014400">
    <property type="component" value="Unassembled WGS sequence"/>
</dbReference>
<reference evidence="1 2" key="1">
    <citation type="submission" date="2013-04" db="EMBL/GenBank/DDBJ databases">
        <title>The Genome Sequence of Sutterella wadsworthensis HGA0223.</title>
        <authorList>
            <consortium name="The Broad Institute Genomics Platform"/>
            <person name="Earl A."/>
            <person name="Ward D."/>
            <person name="Feldgarden M."/>
            <person name="Gevers D."/>
            <person name="Schmidt T.M."/>
            <person name="Dover J."/>
            <person name="Dai D."/>
            <person name="Walker B."/>
            <person name="Young S."/>
            <person name="Zeng Q."/>
            <person name="Gargeya S."/>
            <person name="Fitzgerald M."/>
            <person name="Haas B."/>
            <person name="Abouelleil A."/>
            <person name="Allen A.W."/>
            <person name="Alvarado L."/>
            <person name="Arachchi H.M."/>
            <person name="Berlin A.M."/>
            <person name="Chapman S.B."/>
            <person name="Gainer-Dewar J."/>
            <person name="Goldberg J."/>
            <person name="Griggs A."/>
            <person name="Gujja S."/>
            <person name="Hansen M."/>
            <person name="Howarth C."/>
            <person name="Imamovic A."/>
            <person name="Ireland A."/>
            <person name="Larimer J."/>
            <person name="McCowan C."/>
            <person name="Murphy C."/>
            <person name="Pearson M."/>
            <person name="Poon T.W."/>
            <person name="Priest M."/>
            <person name="Roberts A."/>
            <person name="Saif S."/>
            <person name="Shea T."/>
            <person name="Sisk P."/>
            <person name="Sykes S."/>
            <person name="Wortman J."/>
            <person name="Nusbaum C."/>
            <person name="Birren B."/>
        </authorList>
    </citation>
    <scope>NUCLEOTIDE SEQUENCE [LARGE SCALE GENOMIC DNA]</scope>
    <source>
        <strain evidence="1 2">HGA0223</strain>
    </source>
</reference>
<accession>S3BHD9</accession>
<sequence length="35" mass="4060">MRKIGQFIDSGLLKIFDIDQMHKNSLFALIGHCRI</sequence>
<dbReference type="STRING" id="1203554.HMPREF1476_01517"/>
<gene>
    <name evidence="1" type="ORF">HMPREF1476_01517</name>
</gene>
<dbReference type="EMBL" id="ATCF01000021">
    <property type="protein sequence ID" value="EPD98775.1"/>
    <property type="molecule type" value="Genomic_DNA"/>
</dbReference>
<evidence type="ECO:0000313" key="1">
    <source>
        <dbReference type="EMBL" id="EPD98775.1"/>
    </source>
</evidence>
<proteinExistence type="predicted"/>
<comment type="caution">
    <text evidence="1">The sequence shown here is derived from an EMBL/GenBank/DDBJ whole genome shotgun (WGS) entry which is preliminary data.</text>
</comment>
<keyword evidence="2" id="KW-1185">Reference proteome</keyword>
<name>S3BHD9_9BURK</name>
<dbReference type="AlphaFoldDB" id="S3BHD9"/>